<evidence type="ECO:0000256" key="1">
    <source>
        <dbReference type="ARBA" id="ARBA00005979"/>
    </source>
</evidence>
<sequence>MAFQPFTLPNGSTIKNRIVKAAMEENMADVRNGNQASESLLQLYRTWGAGGAGVILSGHVMIDPRALACPGDVLLADDAPTCDEQLWKSWAASAQSHGAQFWLQLNHPGRQVKAGSGLPVYAPSPIPVDIGKFSNAFVKPVEMDEQQIHRVIERFAWAARKAEQLGFAGVEIHAAHGYLISSFLSPRSNGRTDRWGGSRENRARLLLEVVQAVKDSTSPRFGVAVKINTSDFQRGGFGPEDLEWVVRQLNEMKLDFLELSGGRV</sequence>
<dbReference type="InterPro" id="IPR051799">
    <property type="entry name" value="NADH_flavin_oxidoreductase"/>
</dbReference>
<dbReference type="Gene3D" id="3.20.20.70">
    <property type="entry name" value="Aldolase class I"/>
    <property type="match status" value="1"/>
</dbReference>
<dbReference type="OrthoDB" id="1663137at2759"/>
<dbReference type="GeneID" id="71994508"/>
<dbReference type="EMBL" id="CP090175">
    <property type="protein sequence ID" value="UJO24842.1"/>
    <property type="molecule type" value="Genomic_DNA"/>
</dbReference>
<evidence type="ECO:0000313" key="6">
    <source>
        <dbReference type="EMBL" id="UJO24842.1"/>
    </source>
</evidence>
<comment type="similarity">
    <text evidence="1">Belongs to the NADH:flavin oxidoreductase/NADH oxidase family.</text>
</comment>
<dbReference type="Proteomes" id="UP000756132">
    <property type="component" value="Chromosome 13"/>
</dbReference>
<proteinExistence type="inferred from homology"/>
<dbReference type="InterPro" id="IPR013785">
    <property type="entry name" value="Aldolase_TIM"/>
</dbReference>
<dbReference type="AlphaFoldDB" id="A0A9Q8PLX0"/>
<dbReference type="GO" id="GO:0010181">
    <property type="term" value="F:FMN binding"/>
    <property type="evidence" value="ECO:0007669"/>
    <property type="project" value="InterPro"/>
</dbReference>
<dbReference type="RefSeq" id="XP_047769208.1">
    <property type="nucleotide sequence ID" value="XM_047913778.1"/>
</dbReference>
<dbReference type="PANTHER" id="PTHR43656:SF2">
    <property type="entry name" value="BINDING OXIDOREDUCTASE, PUTATIVE (AFU_ORTHOLOGUE AFUA_2G08260)-RELATED"/>
    <property type="match status" value="1"/>
</dbReference>
<dbReference type="GO" id="GO:0016491">
    <property type="term" value="F:oxidoreductase activity"/>
    <property type="evidence" value="ECO:0007669"/>
    <property type="project" value="UniProtKB-KW"/>
</dbReference>
<feature type="domain" description="NADH:flavin oxidoreductase/NADH oxidase N-terminal" evidence="5">
    <location>
        <begin position="3"/>
        <end position="233"/>
    </location>
</feature>
<protein>
    <submittedName>
        <fullName evidence="6">NADH-dependent flavin oxidoreductase</fullName>
    </submittedName>
</protein>
<organism evidence="6 7">
    <name type="scientific">Passalora fulva</name>
    <name type="common">Tomato leaf mold</name>
    <name type="synonym">Cladosporium fulvum</name>
    <dbReference type="NCBI Taxonomy" id="5499"/>
    <lineage>
        <taxon>Eukaryota</taxon>
        <taxon>Fungi</taxon>
        <taxon>Dikarya</taxon>
        <taxon>Ascomycota</taxon>
        <taxon>Pezizomycotina</taxon>
        <taxon>Dothideomycetes</taxon>
        <taxon>Dothideomycetidae</taxon>
        <taxon>Mycosphaerellales</taxon>
        <taxon>Mycosphaerellaceae</taxon>
        <taxon>Fulvia</taxon>
    </lineage>
</organism>
<dbReference type="KEGG" id="ffu:CLAFUR5_14630"/>
<dbReference type="PANTHER" id="PTHR43656">
    <property type="entry name" value="BINDING OXIDOREDUCTASE, PUTATIVE (AFU_ORTHOLOGUE AFUA_2G08260)-RELATED"/>
    <property type="match status" value="1"/>
</dbReference>
<name>A0A9Q8PLX0_PASFU</name>
<keyword evidence="3" id="KW-0288">FMN</keyword>
<evidence type="ECO:0000259" key="5">
    <source>
        <dbReference type="Pfam" id="PF00724"/>
    </source>
</evidence>
<dbReference type="SUPFAM" id="SSF51395">
    <property type="entry name" value="FMN-linked oxidoreductases"/>
    <property type="match status" value="1"/>
</dbReference>
<gene>
    <name evidence="6" type="ORF">CLAFUR5_14630</name>
</gene>
<evidence type="ECO:0000256" key="4">
    <source>
        <dbReference type="ARBA" id="ARBA00023002"/>
    </source>
</evidence>
<dbReference type="Pfam" id="PF00724">
    <property type="entry name" value="Oxidored_FMN"/>
    <property type="match status" value="1"/>
</dbReference>
<keyword evidence="7" id="KW-1185">Reference proteome</keyword>
<reference evidence="6" key="2">
    <citation type="journal article" date="2022" name="Microb. Genom.">
        <title>A chromosome-scale genome assembly of the tomato pathogen Cladosporium fulvum reveals a compartmentalized genome architecture and the presence of a dispensable chromosome.</title>
        <authorList>
            <person name="Zaccaron A.Z."/>
            <person name="Chen L.H."/>
            <person name="Samaras A."/>
            <person name="Stergiopoulos I."/>
        </authorList>
    </citation>
    <scope>NUCLEOTIDE SEQUENCE</scope>
    <source>
        <strain evidence="6">Race5_Kim</strain>
    </source>
</reference>
<evidence type="ECO:0000313" key="7">
    <source>
        <dbReference type="Proteomes" id="UP000756132"/>
    </source>
</evidence>
<evidence type="ECO:0000256" key="2">
    <source>
        <dbReference type="ARBA" id="ARBA00022630"/>
    </source>
</evidence>
<evidence type="ECO:0000256" key="3">
    <source>
        <dbReference type="ARBA" id="ARBA00022643"/>
    </source>
</evidence>
<accession>A0A9Q8PLX0</accession>
<reference evidence="6" key="1">
    <citation type="submission" date="2021-12" db="EMBL/GenBank/DDBJ databases">
        <authorList>
            <person name="Zaccaron A."/>
            <person name="Stergiopoulos I."/>
        </authorList>
    </citation>
    <scope>NUCLEOTIDE SEQUENCE</scope>
    <source>
        <strain evidence="6">Race5_Kim</strain>
    </source>
</reference>
<keyword evidence="2" id="KW-0285">Flavoprotein</keyword>
<keyword evidence="4" id="KW-0560">Oxidoreductase</keyword>
<dbReference type="InterPro" id="IPR001155">
    <property type="entry name" value="OxRdtase_FMN_N"/>
</dbReference>